<gene>
    <name evidence="2" type="ORF">CFIMG_005053RAa</name>
</gene>
<dbReference type="Proteomes" id="UP000222788">
    <property type="component" value="Unassembled WGS sequence"/>
</dbReference>
<evidence type="ECO:0000313" key="2">
    <source>
        <dbReference type="EMBL" id="PHH53593.1"/>
    </source>
</evidence>
<proteinExistence type="predicted"/>
<accession>A0A2C5X6V8</accession>
<feature type="compositionally biased region" description="Basic and acidic residues" evidence="1">
    <location>
        <begin position="329"/>
        <end position="351"/>
    </location>
</feature>
<protein>
    <submittedName>
        <fullName evidence="2">Uncharacterized protein</fullName>
    </submittedName>
</protein>
<dbReference type="AlphaFoldDB" id="A0A2C5X6V8"/>
<feature type="compositionally biased region" description="Basic and acidic residues" evidence="1">
    <location>
        <begin position="295"/>
        <end position="322"/>
    </location>
</feature>
<feature type="compositionally biased region" description="Basic and acidic residues" evidence="1">
    <location>
        <begin position="244"/>
        <end position="278"/>
    </location>
</feature>
<feature type="compositionally biased region" description="Polar residues" evidence="1">
    <location>
        <begin position="165"/>
        <end position="174"/>
    </location>
</feature>
<feature type="compositionally biased region" description="Basic and acidic residues" evidence="1">
    <location>
        <begin position="450"/>
        <end position="459"/>
    </location>
</feature>
<comment type="caution">
    <text evidence="2">The sequence shown here is derived from an EMBL/GenBank/DDBJ whole genome shotgun (WGS) entry which is preliminary data.</text>
</comment>
<reference evidence="2 3" key="2">
    <citation type="journal article" date="2013" name="IMA Fungus">
        <title>IMA Genome-F 1: Ceratocystis fimbriata: Draft nuclear genome sequence for the plant pathogen, Ceratocystis fimbriata.</title>
        <authorList>
            <person name="Wilken P.M."/>
            <person name="Steenkamp E.T."/>
            <person name="Wingfield M.J."/>
            <person name="de Beer Z.W."/>
            <person name="Wingfield B.D."/>
        </authorList>
    </citation>
    <scope>NUCLEOTIDE SEQUENCE [LARGE SCALE GENOMIC DNA]</scope>
    <source>
        <strain evidence="2 3">CBS 114723</strain>
    </source>
</reference>
<reference evidence="2 3" key="1">
    <citation type="journal article" date="2013" name="Fungal Biol.">
        <title>Analysis of microsatellite markers in the genome of the plant pathogen Ceratocystis fimbriata.</title>
        <authorList>
            <person name="Simpson M.C."/>
            <person name="Wilken P.M."/>
            <person name="Coetzee M.P."/>
            <person name="Wingfield M.J."/>
            <person name="Wingfield B.D."/>
        </authorList>
    </citation>
    <scope>NUCLEOTIDE SEQUENCE [LARGE SCALE GENOMIC DNA]</scope>
    <source>
        <strain evidence="2 3">CBS 114723</strain>
    </source>
</reference>
<name>A0A2C5X6V8_9PEZI</name>
<organism evidence="2 3">
    <name type="scientific">Ceratocystis fimbriata CBS 114723</name>
    <dbReference type="NCBI Taxonomy" id="1035309"/>
    <lineage>
        <taxon>Eukaryota</taxon>
        <taxon>Fungi</taxon>
        <taxon>Dikarya</taxon>
        <taxon>Ascomycota</taxon>
        <taxon>Pezizomycotina</taxon>
        <taxon>Sordariomycetes</taxon>
        <taxon>Hypocreomycetidae</taxon>
        <taxon>Microascales</taxon>
        <taxon>Ceratocystidaceae</taxon>
        <taxon>Ceratocystis</taxon>
    </lineage>
</organism>
<feature type="compositionally biased region" description="Basic residues" evidence="1">
    <location>
        <begin position="125"/>
        <end position="137"/>
    </location>
</feature>
<sequence>MEDQFGGRTDDDLFYDDFEPVDGQVIVMPDIPLELAAAFGKKSQGLLATPKPELVSPEDSNPASKDMPSQKGKMSRLDPDASVTPPISSPAPLRGGLANSRFAPKADELEETTSKPNAPADAPKQKKNNRLKAPKAAKSRDGASVPEIPKSMPPKSETPAKKPTVSETPQSSKSKSVESKHTSTKSGDATAKPHQPQDGNRPNQTGKNLQSDQSTGRKDKGQSFASRKPMDNTRIQSGANPRTKMTEEEVTAKMDQMRLKNAETVKKFEAAEKDETRHAVAVANDEAEIQRRRKIEAEERKKLENERQKNRDKKLKSFKDNDTPWDAPKPPREPRGPRELRGLRESHESREPNTVARSGRGSSKVSGNQGGGGLQGSMHGSAHNRNDNPLPKSNKENIDKHNKPADDLFPSLSGASSVLAPKTLSGPSFAKAARAGAEAQAAATLSSQVENKKGNDRGSAKGISIKGDSVIISLPPTSSDKPVVAESEAWKPKALTPLPVLDVGNWGDEMEEYEAQQAQKAGDK</sequence>
<feature type="compositionally biased region" description="Basic and acidic residues" evidence="1">
    <location>
        <begin position="393"/>
        <end position="406"/>
    </location>
</feature>
<feature type="compositionally biased region" description="Polar residues" evidence="1">
    <location>
        <begin position="197"/>
        <end position="214"/>
    </location>
</feature>
<keyword evidence="3" id="KW-1185">Reference proteome</keyword>
<feature type="region of interest" description="Disordered" evidence="1">
    <location>
        <begin position="444"/>
        <end position="465"/>
    </location>
</feature>
<dbReference type="OrthoDB" id="2402960at2759"/>
<dbReference type="STRING" id="1035309.A0A2C5X6V8"/>
<evidence type="ECO:0000313" key="3">
    <source>
        <dbReference type="Proteomes" id="UP000222788"/>
    </source>
</evidence>
<feature type="region of interest" description="Disordered" evidence="1">
    <location>
        <begin position="48"/>
        <end position="423"/>
    </location>
</feature>
<dbReference type="EMBL" id="APWK03000041">
    <property type="protein sequence ID" value="PHH53593.1"/>
    <property type="molecule type" value="Genomic_DNA"/>
</dbReference>
<evidence type="ECO:0000256" key="1">
    <source>
        <dbReference type="SAM" id="MobiDB-lite"/>
    </source>
</evidence>